<accession>A0A1Q9HRW2</accession>
<dbReference type="Pfam" id="PF04023">
    <property type="entry name" value="FeoA"/>
    <property type="match status" value="1"/>
</dbReference>
<dbReference type="EMBL" id="MJMJ01000001">
    <property type="protein sequence ID" value="OLQ93593.1"/>
    <property type="molecule type" value="Genomic_DNA"/>
</dbReference>
<evidence type="ECO:0000313" key="4">
    <source>
        <dbReference type="EMBL" id="OLQ95657.1"/>
    </source>
</evidence>
<dbReference type="STRING" id="1381081.BIY22_00735"/>
<dbReference type="GO" id="GO:0046914">
    <property type="term" value="F:transition metal ion binding"/>
    <property type="evidence" value="ECO:0007669"/>
    <property type="project" value="InterPro"/>
</dbReference>
<dbReference type="Proteomes" id="UP000186313">
    <property type="component" value="Unassembled WGS sequence"/>
</dbReference>
<name>A0A1Q9HRW2_9VIBR</name>
<evidence type="ECO:0000259" key="2">
    <source>
        <dbReference type="SMART" id="SM00899"/>
    </source>
</evidence>
<dbReference type="AlphaFoldDB" id="A0A1Q9HRW2"/>
<dbReference type="Proteomes" id="UP000186039">
    <property type="component" value="Unassembled WGS sequence"/>
</dbReference>
<dbReference type="SUPFAM" id="SSF50037">
    <property type="entry name" value="C-terminal domain of transcriptional repressors"/>
    <property type="match status" value="1"/>
</dbReference>
<dbReference type="EMBL" id="MJMH01000066">
    <property type="protein sequence ID" value="OLQ95657.1"/>
    <property type="molecule type" value="Genomic_DNA"/>
</dbReference>
<dbReference type="PANTHER" id="PTHR42954:SF2">
    <property type="entry name" value="FE(2+) TRANSPORT PROTEIN A"/>
    <property type="match status" value="1"/>
</dbReference>
<reference evidence="5 6" key="1">
    <citation type="submission" date="2016-09" db="EMBL/GenBank/DDBJ databases">
        <title>Genomic Taxonomy of the Vibrionaceae.</title>
        <authorList>
            <person name="Gonzalez-Castillo A."/>
            <person name="Gomez-Gil B."/>
            <person name="Enciso-Ibarra K."/>
        </authorList>
    </citation>
    <scope>NUCLEOTIDE SEQUENCE [LARGE SCALE GENOMIC DNA]</scope>
    <source>
        <strain evidence="4 5">CAIM 1902</strain>
        <strain evidence="3 6">CAIM 703</strain>
    </source>
</reference>
<feature type="domain" description="Ferrous iron transporter FeoA-like" evidence="2">
    <location>
        <begin position="3"/>
        <end position="75"/>
    </location>
</feature>
<evidence type="ECO:0000313" key="3">
    <source>
        <dbReference type="EMBL" id="OLQ93593.1"/>
    </source>
</evidence>
<protein>
    <submittedName>
        <fullName evidence="3">Iron transporter</fullName>
    </submittedName>
</protein>
<evidence type="ECO:0000313" key="5">
    <source>
        <dbReference type="Proteomes" id="UP000186039"/>
    </source>
</evidence>
<keyword evidence="1" id="KW-0408">Iron</keyword>
<dbReference type="PANTHER" id="PTHR42954">
    <property type="entry name" value="FE(2+) TRANSPORT PROTEIN A"/>
    <property type="match status" value="1"/>
</dbReference>
<gene>
    <name evidence="4" type="ORF">BIY20_06175</name>
    <name evidence="3" type="ORF">BIY22_00735</name>
</gene>
<organism evidence="3 6">
    <name type="scientific">Vibrio panuliri</name>
    <dbReference type="NCBI Taxonomy" id="1381081"/>
    <lineage>
        <taxon>Bacteria</taxon>
        <taxon>Pseudomonadati</taxon>
        <taxon>Pseudomonadota</taxon>
        <taxon>Gammaproteobacteria</taxon>
        <taxon>Vibrionales</taxon>
        <taxon>Vibrionaceae</taxon>
        <taxon>Vibrio</taxon>
    </lineage>
</organism>
<dbReference type="InterPro" id="IPR007167">
    <property type="entry name" value="Fe-transptr_FeoA-like"/>
</dbReference>
<dbReference type="RefSeq" id="WP_075706218.1">
    <property type="nucleotide sequence ID" value="NZ_AP019655.1"/>
</dbReference>
<dbReference type="InterPro" id="IPR008988">
    <property type="entry name" value="Transcriptional_repressor_C"/>
</dbReference>
<comment type="caution">
    <text evidence="3">The sequence shown here is derived from an EMBL/GenBank/DDBJ whole genome shotgun (WGS) entry which is preliminary data.</text>
</comment>
<dbReference type="SMART" id="SM00899">
    <property type="entry name" value="FeoA"/>
    <property type="match status" value="1"/>
</dbReference>
<proteinExistence type="predicted"/>
<sequence>MKQMLTELKPGEVARVVGHQSQGLVRQRLLDLGLIPQTEIKFIRYAPLGDPIEIKVGYTHVVIRASEAETVIVESQA</sequence>
<dbReference type="OrthoDB" id="9811076at2"/>
<dbReference type="InterPro" id="IPR052713">
    <property type="entry name" value="FeoA"/>
</dbReference>
<evidence type="ECO:0000313" key="6">
    <source>
        <dbReference type="Proteomes" id="UP000186313"/>
    </source>
</evidence>
<dbReference type="Gene3D" id="2.30.30.90">
    <property type="match status" value="1"/>
</dbReference>
<keyword evidence="5" id="KW-1185">Reference proteome</keyword>
<dbReference type="InterPro" id="IPR038157">
    <property type="entry name" value="FeoA_core_dom"/>
</dbReference>
<evidence type="ECO:0000256" key="1">
    <source>
        <dbReference type="ARBA" id="ARBA00023004"/>
    </source>
</evidence>